<evidence type="ECO:0000259" key="2">
    <source>
        <dbReference type="Pfam" id="PF03713"/>
    </source>
</evidence>
<evidence type="ECO:0000313" key="3">
    <source>
        <dbReference type="EMBL" id="MBE9212939.1"/>
    </source>
</evidence>
<accession>A0A8J7JST7</accession>
<comment type="caution">
    <text evidence="3">The sequence shown here is derived from an EMBL/GenBank/DDBJ whole genome shotgun (WGS) entry which is preliminary data.</text>
</comment>
<name>A0A8J7JST7_9CYAN</name>
<dbReference type="Proteomes" id="UP000620559">
    <property type="component" value="Unassembled WGS sequence"/>
</dbReference>
<keyword evidence="1" id="KW-1133">Transmembrane helix</keyword>
<dbReference type="EMBL" id="JADEWL010000022">
    <property type="protein sequence ID" value="MBE9212939.1"/>
    <property type="molecule type" value="Genomic_DNA"/>
</dbReference>
<dbReference type="Gene3D" id="1.20.1260.10">
    <property type="match status" value="1"/>
</dbReference>
<sequence length="150" mass="16953">MDSKSHHKPYISLLIALSISYVVMFFLMFSRVNEFANLFLSLNQVYMAGLMIAAMLLIMLTAMGSMYKNKKLNIALLIGGTAIIFMFWTLLRSQAGVGNQQFLRSMIPHHAAAILVCEQASVTDSRIQELCTEIVKTQKEEIRIMKALME</sequence>
<feature type="domain" description="DUF305" evidence="2">
    <location>
        <begin position="99"/>
        <end position="148"/>
    </location>
</feature>
<dbReference type="InterPro" id="IPR012347">
    <property type="entry name" value="Ferritin-like"/>
</dbReference>
<evidence type="ECO:0000256" key="1">
    <source>
        <dbReference type="SAM" id="Phobius"/>
    </source>
</evidence>
<evidence type="ECO:0000313" key="4">
    <source>
        <dbReference type="Proteomes" id="UP000620559"/>
    </source>
</evidence>
<keyword evidence="1" id="KW-0812">Transmembrane</keyword>
<dbReference type="Pfam" id="PF03713">
    <property type="entry name" value="DUF305"/>
    <property type="match status" value="1"/>
</dbReference>
<keyword evidence="1" id="KW-0472">Membrane</keyword>
<protein>
    <submittedName>
        <fullName evidence="3">DUF305 domain-containing protein</fullName>
    </submittedName>
</protein>
<dbReference type="InterPro" id="IPR005183">
    <property type="entry name" value="DUF305_CopM-like"/>
</dbReference>
<organism evidence="3 4">
    <name type="scientific">Plectonema cf. radiosum LEGE 06105</name>
    <dbReference type="NCBI Taxonomy" id="945769"/>
    <lineage>
        <taxon>Bacteria</taxon>
        <taxon>Bacillati</taxon>
        <taxon>Cyanobacteriota</taxon>
        <taxon>Cyanophyceae</taxon>
        <taxon>Oscillatoriophycideae</taxon>
        <taxon>Oscillatoriales</taxon>
        <taxon>Microcoleaceae</taxon>
        <taxon>Plectonema</taxon>
    </lineage>
</organism>
<dbReference type="AlphaFoldDB" id="A0A8J7JST7"/>
<feature type="transmembrane region" description="Helical" evidence="1">
    <location>
        <begin position="38"/>
        <end position="60"/>
    </location>
</feature>
<gene>
    <name evidence="3" type="ORF">IQ247_09605</name>
</gene>
<feature type="transmembrane region" description="Helical" evidence="1">
    <location>
        <begin position="12"/>
        <end position="32"/>
    </location>
</feature>
<dbReference type="RefSeq" id="WP_193919354.1">
    <property type="nucleotide sequence ID" value="NZ_JADEWL010000022.1"/>
</dbReference>
<keyword evidence="4" id="KW-1185">Reference proteome</keyword>
<proteinExistence type="predicted"/>
<reference evidence="3" key="1">
    <citation type="submission" date="2020-10" db="EMBL/GenBank/DDBJ databases">
        <authorList>
            <person name="Castelo-Branco R."/>
            <person name="Eusebio N."/>
            <person name="Adriana R."/>
            <person name="Vieira A."/>
            <person name="Brugerolle De Fraissinette N."/>
            <person name="Rezende De Castro R."/>
            <person name="Schneider M.P."/>
            <person name="Vasconcelos V."/>
            <person name="Leao P.N."/>
        </authorList>
    </citation>
    <scope>NUCLEOTIDE SEQUENCE</scope>
    <source>
        <strain evidence="3">LEGE 06105</strain>
    </source>
</reference>
<feature type="transmembrane region" description="Helical" evidence="1">
    <location>
        <begin position="72"/>
        <end position="91"/>
    </location>
</feature>